<feature type="domain" description="D-apionate lactonase N-terminal" evidence="1">
    <location>
        <begin position="9"/>
        <end position="231"/>
    </location>
</feature>
<name>A0A6J4NGW3_9RHOB</name>
<dbReference type="AlphaFoldDB" id="A0A6J4NGW3"/>
<evidence type="ECO:0000313" key="3">
    <source>
        <dbReference type="EMBL" id="CAA9384823.1"/>
    </source>
</evidence>
<evidence type="ECO:0000259" key="1">
    <source>
        <dbReference type="Pfam" id="PF25837"/>
    </source>
</evidence>
<dbReference type="InterPro" id="IPR058787">
    <property type="entry name" value="ApnL_M"/>
</dbReference>
<protein>
    <submittedName>
        <fullName evidence="3">Uncharacterized protein</fullName>
    </submittedName>
</protein>
<reference evidence="3" key="1">
    <citation type="submission" date="2020-02" db="EMBL/GenBank/DDBJ databases">
        <authorList>
            <person name="Meier V. D."/>
        </authorList>
    </citation>
    <scope>NUCLEOTIDE SEQUENCE</scope>
    <source>
        <strain evidence="3">AVDCRST_MAG15</strain>
    </source>
</reference>
<dbReference type="Pfam" id="PF25838">
    <property type="entry name" value="Apionate_lact_M"/>
    <property type="match status" value="1"/>
</dbReference>
<sequence length="614" mass="64461">MAQDESTIRFGTTEPLDPRRDVALGPLTFRVEGGNLRRLAWRGTEVVRGLSAPIRDESWGTWTEEDASEEAEDGPGRFRLSRRFTAAHGALAGRLEIVAEARNDAGRVEAQLSLSAIRDLPVSRAGFCLLHPVAGVAGQGLRVTHPGGAMEDTAFPPSISPGQPVLDIEILSHRVGATQVEIRFDGEVFEMEDQRNWGDASYKTYCRPLRLPTPYTLPAGETVSQRITITLGDAEEAAVEATGSEGPVEARMPDLLLAAEPGWLRPGGPFPASGLLLRLRAESLEGATLSEVAETLAQGGTLDIEAVVPAEADPTEALDSLARRLAQAGLHPRHVIALPEAYLKSYQPDGTWPGEPSPETCAEAATLAFPEARIGLGMLTNFTELNRRPVPEGLGQYVTHGSSAIVHAADDASVLETLEALPQVFADARRIAGARALRLGLVSIGMRSNPYGAGLAANPDYGRRTMTAQDPRQKGLLAAAYAIAAASAAARAGAEAMALASPAGPFGITGNDGEARPILHTLVALHALLGRAVHVDPVPGLHGFGWETGAVLANTTLDPVTVPASFPTGAILSPATAQAARDPTWLAHAAGALPEQVLLGPCDCLFAGDAAQSL</sequence>
<accession>A0A6J4NGW3</accession>
<dbReference type="InterPro" id="IPR058788">
    <property type="entry name" value="ApnL_N"/>
</dbReference>
<proteinExistence type="predicted"/>
<feature type="domain" description="D-apionate lactonase TIM barrel" evidence="2">
    <location>
        <begin position="287"/>
        <end position="528"/>
    </location>
</feature>
<dbReference type="EMBL" id="CADCUU010000023">
    <property type="protein sequence ID" value="CAA9384823.1"/>
    <property type="molecule type" value="Genomic_DNA"/>
</dbReference>
<organism evidence="3">
    <name type="scientific">uncultured Rubellimicrobium sp</name>
    <dbReference type="NCBI Taxonomy" id="543078"/>
    <lineage>
        <taxon>Bacteria</taxon>
        <taxon>Pseudomonadati</taxon>
        <taxon>Pseudomonadota</taxon>
        <taxon>Alphaproteobacteria</taxon>
        <taxon>Rhodobacterales</taxon>
        <taxon>Roseobacteraceae</taxon>
        <taxon>Rubellimicrobium</taxon>
        <taxon>environmental samples</taxon>
    </lineage>
</organism>
<evidence type="ECO:0000259" key="2">
    <source>
        <dbReference type="Pfam" id="PF25838"/>
    </source>
</evidence>
<gene>
    <name evidence="3" type="ORF">AVDCRST_MAG15-232</name>
</gene>
<dbReference type="Pfam" id="PF25837">
    <property type="entry name" value="Apionate_lact_N"/>
    <property type="match status" value="1"/>
</dbReference>